<organism evidence="1 2">
    <name type="scientific">Sphaerotilus microaerophilus</name>
    <dbReference type="NCBI Taxonomy" id="2914710"/>
    <lineage>
        <taxon>Bacteria</taxon>
        <taxon>Pseudomonadati</taxon>
        <taxon>Pseudomonadota</taxon>
        <taxon>Betaproteobacteria</taxon>
        <taxon>Burkholderiales</taxon>
        <taxon>Sphaerotilaceae</taxon>
        <taxon>Sphaerotilus</taxon>
    </lineage>
</organism>
<reference evidence="1" key="1">
    <citation type="submission" date="2022-04" db="EMBL/GenBank/DDBJ databases">
        <title>Whole genome sequence of Sphaerotilus sp. FB-5.</title>
        <authorList>
            <person name="Takeda M."/>
            <person name="Narihara S."/>
            <person name="Akimoto M."/>
            <person name="Akimoto R."/>
            <person name="Nishiyashiki S."/>
            <person name="Murakami T."/>
        </authorList>
    </citation>
    <scope>NUCLEOTIDE SEQUENCE</scope>
    <source>
        <strain evidence="1">FB-5</strain>
    </source>
</reference>
<evidence type="ECO:0000313" key="2">
    <source>
        <dbReference type="Proteomes" id="UP001057498"/>
    </source>
</evidence>
<evidence type="ECO:0000313" key="1">
    <source>
        <dbReference type="EMBL" id="BDI05782.1"/>
    </source>
</evidence>
<gene>
    <name evidence="1" type="ORF">CATMQ487_27520</name>
</gene>
<keyword evidence="2" id="KW-1185">Reference proteome</keyword>
<protein>
    <submittedName>
        <fullName evidence="1">Uncharacterized protein</fullName>
    </submittedName>
</protein>
<accession>A0ABN6PNX1</accession>
<name>A0ABN6PNX1_9BURK</name>
<sequence>MTLQYLTCEVVDTTDGITVLEWLASTRSAQHGAALAEAQRLLDWAWRHFGHSHGPAEDGGDWNHDLQVQAEADGWHTVALTLTGSERFARACLAEFGEPPG</sequence>
<proteinExistence type="predicted"/>
<dbReference type="Proteomes" id="UP001057498">
    <property type="component" value="Chromosome"/>
</dbReference>
<dbReference type="RefSeq" id="WP_251969135.1">
    <property type="nucleotide sequence ID" value="NZ_AP025730.1"/>
</dbReference>
<dbReference type="EMBL" id="AP025730">
    <property type="protein sequence ID" value="BDI05782.1"/>
    <property type="molecule type" value="Genomic_DNA"/>
</dbReference>